<dbReference type="GO" id="GO:0006637">
    <property type="term" value="P:acyl-CoA metabolic process"/>
    <property type="evidence" value="ECO:0007669"/>
    <property type="project" value="TreeGrafter"/>
</dbReference>
<dbReference type="AlphaFoldDB" id="A0A0K0X3S4"/>
<dbReference type="KEGG" id="mgo:AFA91_09780"/>
<evidence type="ECO:0000256" key="3">
    <source>
        <dbReference type="ARBA" id="ARBA00022741"/>
    </source>
</evidence>
<dbReference type="GO" id="GO:0016405">
    <property type="term" value="F:CoA-ligase activity"/>
    <property type="evidence" value="ECO:0007669"/>
    <property type="project" value="UniProtKB-ARBA"/>
</dbReference>
<dbReference type="GO" id="GO:0015645">
    <property type="term" value="F:fatty acid ligase activity"/>
    <property type="evidence" value="ECO:0007669"/>
    <property type="project" value="TreeGrafter"/>
</dbReference>
<name>A0A0K0X3S4_MYCGD</name>
<keyword evidence="4" id="KW-0067">ATP-binding</keyword>
<dbReference type="PATRIC" id="fig|134601.6.peg.2038"/>
<dbReference type="InterPro" id="IPR025110">
    <property type="entry name" value="AMP-bd_C"/>
</dbReference>
<dbReference type="SUPFAM" id="SSF56801">
    <property type="entry name" value="Acetyl-CoA synthetase-like"/>
    <property type="match status" value="1"/>
</dbReference>
<sequence>MTALSSELTSAPPPPSYRDAVEQFSWDALWDLFEGTRDRLNIAYECLDRHRGLGAAVRLRRSDGNHETLTFDQLADQSARVAHHLENIGVEAGEAVGIMIEPSLEFYAAVFGAMKRGAVAVPLYTLFGPEALKARIDDCGARVLLVGSEFVDATGYLHDVNVIELGGGWLETIADLDTDYEVTTKPHDLAVLQYTSGTSRLLPEAVRHDHRSIVTLTLAGQYGVGLRRGDRFFCPSSPAWGHGLWHGTIAPLSLGISTGAYAGRFDPAELAHTLGHFGITNLAAAGTVYRMLAGKDLLNHLPRLEKASYTGEALSRETLESLEAHLGTPVCGMYGTTETGVILANFPGFDDYAVRPGALGKAVPGWEVAVIDDAGNPVADGVVGEIAVRRRGEWFRSKDLGQRDADGYFWYLGRADDVIISSGWTISPLEVENALCLHPDVMAAAVVGVPDKLRGQALKAFVVSTRNDADMVSELQDMVKTQLSAHEYPRHIEFIAELPTTVNGKINRRALRVQQDDSANSPRSSEWA</sequence>
<feature type="domain" description="AMP-binding enzyme C-terminal" evidence="6">
    <location>
        <begin position="430"/>
        <end position="505"/>
    </location>
</feature>
<feature type="domain" description="AMP-dependent synthetase/ligase" evidence="5">
    <location>
        <begin position="64"/>
        <end position="391"/>
    </location>
</feature>
<dbReference type="GO" id="GO:0006633">
    <property type="term" value="P:fatty acid biosynthetic process"/>
    <property type="evidence" value="ECO:0007669"/>
    <property type="project" value="TreeGrafter"/>
</dbReference>
<keyword evidence="2 7" id="KW-0436">Ligase</keyword>
<evidence type="ECO:0000256" key="2">
    <source>
        <dbReference type="ARBA" id="ARBA00022598"/>
    </source>
</evidence>
<dbReference type="InterPro" id="IPR042099">
    <property type="entry name" value="ANL_N_sf"/>
</dbReference>
<keyword evidence="3" id="KW-0547">Nucleotide-binding</keyword>
<dbReference type="PANTHER" id="PTHR43605">
    <property type="entry name" value="ACYL-COENZYME A SYNTHETASE"/>
    <property type="match status" value="1"/>
</dbReference>
<dbReference type="Pfam" id="PF13193">
    <property type="entry name" value="AMP-binding_C"/>
    <property type="match status" value="1"/>
</dbReference>
<gene>
    <name evidence="7" type="ORF">AFA91_09780</name>
</gene>
<dbReference type="InterPro" id="IPR051087">
    <property type="entry name" value="Mitochondrial_ACSM"/>
</dbReference>
<dbReference type="RefSeq" id="WP_049744534.1">
    <property type="nucleotide sequence ID" value="NZ_CP012150.1"/>
</dbReference>
<dbReference type="Gene3D" id="3.30.300.30">
    <property type="match status" value="1"/>
</dbReference>
<dbReference type="PANTHER" id="PTHR43605:SF10">
    <property type="entry name" value="ACYL-COA SYNTHETASE MEDIUM CHAIN FAMILY MEMBER 3"/>
    <property type="match status" value="1"/>
</dbReference>
<dbReference type="Gene3D" id="3.40.50.12780">
    <property type="entry name" value="N-terminal domain of ligase-like"/>
    <property type="match status" value="1"/>
</dbReference>
<reference evidence="7 8" key="1">
    <citation type="submission" date="2015-07" db="EMBL/GenBank/DDBJ databases">
        <title>Complete genome sequence of Mycobacterium goodii X7B, a facultative thermophilic biodesulfurizing bacterium.</title>
        <authorList>
            <person name="Yu B."/>
            <person name="Li F."/>
            <person name="Xu P."/>
        </authorList>
    </citation>
    <scope>NUCLEOTIDE SEQUENCE [LARGE SCALE GENOMIC DNA]</scope>
    <source>
        <strain evidence="7 8">X7B</strain>
    </source>
</reference>
<organism evidence="7 8">
    <name type="scientific">Mycolicibacterium goodii</name>
    <name type="common">Mycobacterium goodii</name>
    <dbReference type="NCBI Taxonomy" id="134601"/>
    <lineage>
        <taxon>Bacteria</taxon>
        <taxon>Bacillati</taxon>
        <taxon>Actinomycetota</taxon>
        <taxon>Actinomycetes</taxon>
        <taxon>Mycobacteriales</taxon>
        <taxon>Mycobacteriaceae</taxon>
        <taxon>Mycolicibacterium</taxon>
    </lineage>
</organism>
<evidence type="ECO:0000256" key="1">
    <source>
        <dbReference type="ARBA" id="ARBA00006432"/>
    </source>
</evidence>
<dbReference type="GO" id="GO:0005524">
    <property type="term" value="F:ATP binding"/>
    <property type="evidence" value="ECO:0007669"/>
    <property type="project" value="UniProtKB-KW"/>
</dbReference>
<protein>
    <submittedName>
        <fullName evidence="7">Acetate--CoA ligase</fullName>
    </submittedName>
</protein>
<evidence type="ECO:0000313" key="8">
    <source>
        <dbReference type="Proteomes" id="UP000062255"/>
    </source>
</evidence>
<evidence type="ECO:0000259" key="5">
    <source>
        <dbReference type="Pfam" id="PF00501"/>
    </source>
</evidence>
<dbReference type="OrthoDB" id="9803968at2"/>
<dbReference type="GO" id="GO:0004321">
    <property type="term" value="F:fatty-acyl-CoA synthase activity"/>
    <property type="evidence" value="ECO:0007669"/>
    <property type="project" value="TreeGrafter"/>
</dbReference>
<dbReference type="InterPro" id="IPR000873">
    <property type="entry name" value="AMP-dep_synth/lig_dom"/>
</dbReference>
<evidence type="ECO:0000313" key="7">
    <source>
        <dbReference type="EMBL" id="AKS32110.1"/>
    </source>
</evidence>
<dbReference type="Proteomes" id="UP000062255">
    <property type="component" value="Chromosome"/>
</dbReference>
<dbReference type="EMBL" id="CP012150">
    <property type="protein sequence ID" value="AKS32110.1"/>
    <property type="molecule type" value="Genomic_DNA"/>
</dbReference>
<comment type="similarity">
    <text evidence="1">Belongs to the ATP-dependent AMP-binding enzyme family.</text>
</comment>
<evidence type="ECO:0000259" key="6">
    <source>
        <dbReference type="Pfam" id="PF13193"/>
    </source>
</evidence>
<dbReference type="STRING" id="134601.AFA91_09780"/>
<proteinExistence type="inferred from homology"/>
<accession>A0A0K0X3S4</accession>
<evidence type="ECO:0000256" key="4">
    <source>
        <dbReference type="ARBA" id="ARBA00022840"/>
    </source>
</evidence>
<dbReference type="InterPro" id="IPR045851">
    <property type="entry name" value="AMP-bd_C_sf"/>
</dbReference>
<dbReference type="Pfam" id="PF00501">
    <property type="entry name" value="AMP-binding"/>
    <property type="match status" value="1"/>
</dbReference>